<dbReference type="PANTHER" id="PTHR47245">
    <property type="entry name" value="PEPTIDYLPROLYL ISOMERASE"/>
    <property type="match status" value="1"/>
</dbReference>
<dbReference type="EMBL" id="RSCJ01000002">
    <property type="protein sequence ID" value="RUR85983.1"/>
    <property type="molecule type" value="Genomic_DNA"/>
</dbReference>
<evidence type="ECO:0000256" key="2">
    <source>
        <dbReference type="ARBA" id="ARBA00013194"/>
    </source>
</evidence>
<evidence type="ECO:0000256" key="1">
    <source>
        <dbReference type="ARBA" id="ARBA00000971"/>
    </source>
</evidence>
<dbReference type="Gene3D" id="3.10.50.40">
    <property type="match status" value="1"/>
</dbReference>
<keyword evidence="5 6" id="KW-0413">Isomerase</keyword>
<gene>
    <name evidence="8" type="ORF">PCC6912_08080</name>
</gene>
<protein>
    <recommendedName>
        <fullName evidence="2">peptidylprolyl isomerase</fullName>
        <ecNumber evidence="2">5.2.1.8</ecNumber>
    </recommendedName>
</protein>
<dbReference type="OrthoDB" id="507969at2"/>
<evidence type="ECO:0000313" key="9">
    <source>
        <dbReference type="Proteomes" id="UP000268857"/>
    </source>
</evidence>
<keyword evidence="3" id="KW-0732">Signal</keyword>
<dbReference type="PANTHER" id="PTHR47245:SF1">
    <property type="entry name" value="FOLDASE PROTEIN PRSA"/>
    <property type="match status" value="1"/>
</dbReference>
<dbReference type="PROSITE" id="PS50198">
    <property type="entry name" value="PPIC_PPIASE_2"/>
    <property type="match status" value="1"/>
</dbReference>
<dbReference type="STRING" id="211165.GCA_000317285_05863"/>
<reference evidence="8 9" key="1">
    <citation type="journal article" date="2019" name="Genome Biol. Evol.">
        <title>Day and night: Metabolic profiles and evolutionary relationships of six axenic non-marine cyanobacteria.</title>
        <authorList>
            <person name="Will S.E."/>
            <person name="Henke P."/>
            <person name="Boedeker C."/>
            <person name="Huang S."/>
            <person name="Brinkmann H."/>
            <person name="Rohde M."/>
            <person name="Jarek M."/>
            <person name="Friedl T."/>
            <person name="Seufert S."/>
            <person name="Schumacher M."/>
            <person name="Overmann J."/>
            <person name="Neumann-Schaal M."/>
            <person name="Petersen J."/>
        </authorList>
    </citation>
    <scope>NUCLEOTIDE SEQUENCE [LARGE SCALE GENOMIC DNA]</scope>
    <source>
        <strain evidence="8 9">PCC 6912</strain>
    </source>
</reference>
<dbReference type="InterPro" id="IPR000297">
    <property type="entry name" value="PPIase_PpiC"/>
</dbReference>
<dbReference type="Pfam" id="PF00639">
    <property type="entry name" value="Rotamase"/>
    <property type="match status" value="1"/>
</dbReference>
<comment type="catalytic activity">
    <reaction evidence="1">
        <text>[protein]-peptidylproline (omega=180) = [protein]-peptidylproline (omega=0)</text>
        <dbReference type="Rhea" id="RHEA:16237"/>
        <dbReference type="Rhea" id="RHEA-COMP:10747"/>
        <dbReference type="Rhea" id="RHEA-COMP:10748"/>
        <dbReference type="ChEBI" id="CHEBI:83833"/>
        <dbReference type="ChEBI" id="CHEBI:83834"/>
        <dbReference type="EC" id="5.2.1.8"/>
    </reaction>
</comment>
<dbReference type="InterPro" id="IPR046357">
    <property type="entry name" value="PPIase_dom_sf"/>
</dbReference>
<organism evidence="8 9">
    <name type="scientific">Chlorogloeopsis fritschii PCC 6912</name>
    <dbReference type="NCBI Taxonomy" id="211165"/>
    <lineage>
        <taxon>Bacteria</taxon>
        <taxon>Bacillati</taxon>
        <taxon>Cyanobacteriota</taxon>
        <taxon>Cyanophyceae</taxon>
        <taxon>Nostocales</taxon>
        <taxon>Chlorogloeopsidaceae</taxon>
        <taxon>Chlorogloeopsis</taxon>
    </lineage>
</organism>
<comment type="caution">
    <text evidence="8">The sequence shown here is derived from an EMBL/GenBank/DDBJ whole genome shotgun (WGS) entry which is preliminary data.</text>
</comment>
<keyword evidence="4 6" id="KW-0697">Rotamase</keyword>
<name>A0A433NQA6_CHLFR</name>
<dbReference type="EC" id="5.2.1.8" evidence="2"/>
<keyword evidence="9" id="KW-1185">Reference proteome</keyword>
<dbReference type="GO" id="GO:0003755">
    <property type="term" value="F:peptidyl-prolyl cis-trans isomerase activity"/>
    <property type="evidence" value="ECO:0007669"/>
    <property type="project" value="UniProtKB-KW"/>
</dbReference>
<dbReference type="InterPro" id="IPR050245">
    <property type="entry name" value="PrsA_foldase"/>
</dbReference>
<dbReference type="RefSeq" id="WP_016877861.1">
    <property type="nucleotide sequence ID" value="NZ_AJLN01000134.1"/>
</dbReference>
<accession>A0A433NQA6</accession>
<evidence type="ECO:0000313" key="8">
    <source>
        <dbReference type="EMBL" id="RUR85983.1"/>
    </source>
</evidence>
<feature type="domain" description="PpiC" evidence="7">
    <location>
        <begin position="115"/>
        <end position="207"/>
    </location>
</feature>
<evidence type="ECO:0000256" key="6">
    <source>
        <dbReference type="PROSITE-ProRule" id="PRU00278"/>
    </source>
</evidence>
<sequence length="248" mass="28557">MNAPILQLREKVIQVHEIPLLLKRYQVMSQIWRGIVIDQAIADINCTESEKITAIAEFEKQQQITSIISRENWLQNQGMTLEEMEDLAVRNLKITKFKTATWGNKAESYFLKRKASLDQVIYSLIRTKNQGIASELYFRIQEKEESFAELARAYSQGLEAYTGGIMGPVPLSQTHPLISKLLSVSKPGQLWSPCQVGEWIVILRLEKVLPAQFDEVIRQKLIDELFEQWLKEQIKSLSHQFIIDVPTA</sequence>
<dbReference type="SUPFAM" id="SSF54534">
    <property type="entry name" value="FKBP-like"/>
    <property type="match status" value="1"/>
</dbReference>
<evidence type="ECO:0000259" key="7">
    <source>
        <dbReference type="PROSITE" id="PS50198"/>
    </source>
</evidence>
<proteinExistence type="predicted"/>
<dbReference type="AlphaFoldDB" id="A0A433NQA6"/>
<evidence type="ECO:0000256" key="4">
    <source>
        <dbReference type="ARBA" id="ARBA00023110"/>
    </source>
</evidence>
<dbReference type="Proteomes" id="UP000268857">
    <property type="component" value="Unassembled WGS sequence"/>
</dbReference>
<evidence type="ECO:0000256" key="5">
    <source>
        <dbReference type="ARBA" id="ARBA00023235"/>
    </source>
</evidence>
<evidence type="ECO:0000256" key="3">
    <source>
        <dbReference type="ARBA" id="ARBA00022729"/>
    </source>
</evidence>